<evidence type="ECO:0008006" key="4">
    <source>
        <dbReference type="Google" id="ProtNLM"/>
    </source>
</evidence>
<reference evidence="2 3" key="1">
    <citation type="submission" date="2020-12" db="EMBL/GenBank/DDBJ databases">
        <title>Concerted genomic and epigenomic changes stabilize Arabidopsis allopolyploids.</title>
        <authorList>
            <person name="Chen Z."/>
        </authorList>
    </citation>
    <scope>NUCLEOTIDE SEQUENCE [LARGE SCALE GENOMIC DNA]</scope>
    <source>
        <strain evidence="2">Allo738</strain>
        <tissue evidence="2">Leaf</tissue>
    </source>
</reference>
<sequence length="282" mass="32341">MMRSGQDKRREEEDDIVNEMVVVMMRLGDNGGLRGGEKQVEEGDGKLSFSFFLISFAFSLFFCVAVVRWRRRCGERSWFGELRPWFGGGGHSAVCDSAWREELRLVRWRARSIGSVERETWSFSRRTLGSVKTCLTILTMDREWLGMSGDVANQGAYYGMNDEFGLSIEDFGGRDVERHAYVVRVVRSELGRQLAQLRERQSVRSSARLDQVRLDVVRRERPLDSPEVAPSRRALVVRSCLFLDRLRCPSCRLDLPGTSMSFVRRKTPNLPHGGRQLSVPRL</sequence>
<organism evidence="2 3">
    <name type="scientific">Arabidopsis thaliana x Arabidopsis arenosa</name>
    <dbReference type="NCBI Taxonomy" id="1240361"/>
    <lineage>
        <taxon>Eukaryota</taxon>
        <taxon>Viridiplantae</taxon>
        <taxon>Streptophyta</taxon>
        <taxon>Embryophyta</taxon>
        <taxon>Tracheophyta</taxon>
        <taxon>Spermatophyta</taxon>
        <taxon>Magnoliopsida</taxon>
        <taxon>eudicotyledons</taxon>
        <taxon>Gunneridae</taxon>
        <taxon>Pentapetalae</taxon>
        <taxon>rosids</taxon>
        <taxon>malvids</taxon>
        <taxon>Brassicales</taxon>
        <taxon>Brassicaceae</taxon>
        <taxon>Camelineae</taxon>
        <taxon>Arabidopsis</taxon>
    </lineage>
</organism>
<evidence type="ECO:0000313" key="2">
    <source>
        <dbReference type="EMBL" id="KAG7568598.1"/>
    </source>
</evidence>
<keyword evidence="1" id="KW-0472">Membrane</keyword>
<keyword evidence="1" id="KW-0812">Transmembrane</keyword>
<dbReference type="EMBL" id="JAEFBK010000009">
    <property type="protein sequence ID" value="KAG7568598.1"/>
    <property type="molecule type" value="Genomic_DNA"/>
</dbReference>
<name>A0A8T2A626_9BRAS</name>
<keyword evidence="1" id="KW-1133">Transmembrane helix</keyword>
<protein>
    <recommendedName>
        <fullName evidence="4">Transmembrane protein</fullName>
    </recommendedName>
</protein>
<comment type="caution">
    <text evidence="2">The sequence shown here is derived from an EMBL/GenBank/DDBJ whole genome shotgun (WGS) entry which is preliminary data.</text>
</comment>
<proteinExistence type="predicted"/>
<dbReference type="AlphaFoldDB" id="A0A8T2A626"/>
<evidence type="ECO:0000313" key="3">
    <source>
        <dbReference type="Proteomes" id="UP000694240"/>
    </source>
</evidence>
<accession>A0A8T2A626</accession>
<gene>
    <name evidence="2" type="ORF">ISN45_Aa04g014100</name>
</gene>
<evidence type="ECO:0000256" key="1">
    <source>
        <dbReference type="SAM" id="Phobius"/>
    </source>
</evidence>
<feature type="transmembrane region" description="Helical" evidence="1">
    <location>
        <begin position="47"/>
        <end position="67"/>
    </location>
</feature>
<keyword evidence="3" id="KW-1185">Reference proteome</keyword>
<dbReference type="Proteomes" id="UP000694240">
    <property type="component" value="Chromosome 9"/>
</dbReference>